<dbReference type="EMBL" id="CAUYUJ010019543">
    <property type="protein sequence ID" value="CAK0891969.1"/>
    <property type="molecule type" value="Genomic_DNA"/>
</dbReference>
<dbReference type="SUPFAM" id="SSF52047">
    <property type="entry name" value="RNI-like"/>
    <property type="match status" value="1"/>
</dbReference>
<dbReference type="Proteomes" id="UP001189429">
    <property type="component" value="Unassembled WGS sequence"/>
</dbReference>
<accession>A0ABN9X011</accession>
<protein>
    <submittedName>
        <fullName evidence="2">Uncharacterized protein</fullName>
    </submittedName>
</protein>
<dbReference type="Pfam" id="PF13516">
    <property type="entry name" value="LRR_6"/>
    <property type="match status" value="2"/>
</dbReference>
<proteinExistence type="predicted"/>
<organism evidence="2 3">
    <name type="scientific">Prorocentrum cordatum</name>
    <dbReference type="NCBI Taxonomy" id="2364126"/>
    <lineage>
        <taxon>Eukaryota</taxon>
        <taxon>Sar</taxon>
        <taxon>Alveolata</taxon>
        <taxon>Dinophyceae</taxon>
        <taxon>Prorocentrales</taxon>
        <taxon>Prorocentraceae</taxon>
        <taxon>Prorocentrum</taxon>
    </lineage>
</organism>
<reference evidence="2" key="1">
    <citation type="submission" date="2023-10" db="EMBL/GenBank/DDBJ databases">
        <authorList>
            <person name="Chen Y."/>
            <person name="Shah S."/>
            <person name="Dougan E. K."/>
            <person name="Thang M."/>
            <person name="Chan C."/>
        </authorList>
    </citation>
    <scope>NUCLEOTIDE SEQUENCE [LARGE SCALE GENOMIC DNA]</scope>
</reference>
<keyword evidence="3" id="KW-1185">Reference proteome</keyword>
<feature type="region of interest" description="Disordered" evidence="1">
    <location>
        <begin position="132"/>
        <end position="154"/>
    </location>
</feature>
<dbReference type="InterPro" id="IPR001611">
    <property type="entry name" value="Leu-rich_rpt"/>
</dbReference>
<gene>
    <name evidence="2" type="ORF">PCOR1329_LOCUS71744</name>
</gene>
<evidence type="ECO:0000313" key="2">
    <source>
        <dbReference type="EMBL" id="CAK0891969.1"/>
    </source>
</evidence>
<dbReference type="Gene3D" id="3.80.10.10">
    <property type="entry name" value="Ribonuclease Inhibitor"/>
    <property type="match status" value="1"/>
</dbReference>
<dbReference type="InterPro" id="IPR032675">
    <property type="entry name" value="LRR_dom_sf"/>
</dbReference>
<evidence type="ECO:0000313" key="3">
    <source>
        <dbReference type="Proteomes" id="UP001189429"/>
    </source>
</evidence>
<name>A0ABN9X011_9DINO</name>
<evidence type="ECO:0000256" key="1">
    <source>
        <dbReference type="SAM" id="MobiDB-lite"/>
    </source>
</evidence>
<sequence length="154" mass="16893">MLVEFCSCNIEFPQQLNFAQHFHNSSTREGGHGSPAWAFAEMGVPKGDRHQCFLTCWCRIFFIRLVSSAALCTLQLLGRHGECAPTVGISVHLRGARGLNGIGDEGAKSLAEALRGNFCTVTALNLSHNDIRDSRRGERARRSRPLGAPSPTWT</sequence>
<comment type="caution">
    <text evidence="2">The sequence shown here is derived from an EMBL/GenBank/DDBJ whole genome shotgun (WGS) entry which is preliminary data.</text>
</comment>